<proteinExistence type="predicted"/>
<accession>A0AC58UPM0</accession>
<protein>
    <submittedName>
        <fullName evidence="2">Uncharacterized protein LOC142181800</fullName>
    </submittedName>
</protein>
<organism evidence="1 2">
    <name type="scientific">Nicotiana tabacum</name>
    <name type="common">Common tobacco</name>
    <dbReference type="NCBI Taxonomy" id="4097"/>
    <lineage>
        <taxon>Eukaryota</taxon>
        <taxon>Viridiplantae</taxon>
        <taxon>Streptophyta</taxon>
        <taxon>Embryophyta</taxon>
        <taxon>Tracheophyta</taxon>
        <taxon>Spermatophyta</taxon>
        <taxon>Magnoliopsida</taxon>
        <taxon>eudicotyledons</taxon>
        <taxon>Gunneridae</taxon>
        <taxon>Pentapetalae</taxon>
        <taxon>asterids</taxon>
        <taxon>lamiids</taxon>
        <taxon>Solanales</taxon>
        <taxon>Solanaceae</taxon>
        <taxon>Nicotianoideae</taxon>
        <taxon>Nicotianeae</taxon>
        <taxon>Nicotiana</taxon>
    </lineage>
</organism>
<dbReference type="RefSeq" id="XP_075111448.1">
    <property type="nucleotide sequence ID" value="XM_075255347.1"/>
</dbReference>
<name>A0AC58UPM0_TOBAC</name>
<dbReference type="Proteomes" id="UP000790787">
    <property type="component" value="Chromosome 6"/>
</dbReference>
<evidence type="ECO:0000313" key="1">
    <source>
        <dbReference type="Proteomes" id="UP000790787"/>
    </source>
</evidence>
<evidence type="ECO:0000313" key="2">
    <source>
        <dbReference type="RefSeq" id="XP_075111448.1"/>
    </source>
</evidence>
<reference evidence="2" key="2">
    <citation type="submission" date="2025-08" db="UniProtKB">
        <authorList>
            <consortium name="RefSeq"/>
        </authorList>
    </citation>
    <scope>IDENTIFICATION</scope>
    <source>
        <tissue evidence="2">Leaf</tissue>
    </source>
</reference>
<gene>
    <name evidence="2" type="primary">LOC142181800</name>
</gene>
<sequence>MDKSWIGMPRTSTEYLLGLNQFLDFAFMNGAIRDKIKCPCPKCGFGKWQTRGIMLDHLICNPFPKNYVTWVLHGEINVLQNSGNVEVTQDAPPPENPIELLSNEAFRGIGHEGVDEAKNTINKLCLYYDKIDACPNDYMLYWEGDANEETCKYCHTSRWKFNEKSNNNQVSTIGKRKEKNKKKQKKQAKILRYFPLKPRLQRLFMCSKTAEHMRWHVEDNSKDGIMRHPRDGEAWKRFDTIFPEFSSDPRNVRLGLASDGFNSFGTMSPRTAGNNIDVYLQPLIKELNELWCEGVETFDSSKNETFRMQAAFMWTVSDFPGLDTLSGWDTHTGFACPSCNFDTEPCRLCHSRKWYFMGHRRFLSRNHKFRLMRHRFYGNVEERIPPRKLSGSDILQQVKELDVTFGRPAALNDRRKRNR</sequence>
<keyword evidence="1" id="KW-1185">Reference proteome</keyword>
<reference evidence="1" key="1">
    <citation type="journal article" date="2014" name="Nat. Commun.">
        <title>The tobacco genome sequence and its comparison with those of tomato and potato.</title>
        <authorList>
            <person name="Sierro N."/>
            <person name="Battey J.N."/>
            <person name="Ouadi S."/>
            <person name="Bakaher N."/>
            <person name="Bovet L."/>
            <person name="Willig A."/>
            <person name="Goepfert S."/>
            <person name="Peitsch M.C."/>
            <person name="Ivanov N.V."/>
        </authorList>
    </citation>
    <scope>NUCLEOTIDE SEQUENCE [LARGE SCALE GENOMIC DNA]</scope>
</reference>